<evidence type="ECO:0000313" key="3">
    <source>
        <dbReference type="Proteomes" id="UP000507245"/>
    </source>
</evidence>
<dbReference type="Proteomes" id="UP000507245">
    <property type="component" value="Unassembled WGS sequence"/>
</dbReference>
<organism evidence="2 3">
    <name type="scientific">Prunus armeniaca</name>
    <name type="common">Apricot</name>
    <name type="synonym">Armeniaca vulgaris</name>
    <dbReference type="NCBI Taxonomy" id="36596"/>
    <lineage>
        <taxon>Eukaryota</taxon>
        <taxon>Viridiplantae</taxon>
        <taxon>Streptophyta</taxon>
        <taxon>Embryophyta</taxon>
        <taxon>Tracheophyta</taxon>
        <taxon>Spermatophyta</taxon>
        <taxon>Magnoliopsida</taxon>
        <taxon>eudicotyledons</taxon>
        <taxon>Gunneridae</taxon>
        <taxon>Pentapetalae</taxon>
        <taxon>rosids</taxon>
        <taxon>fabids</taxon>
        <taxon>Rosales</taxon>
        <taxon>Rosaceae</taxon>
        <taxon>Amygdaloideae</taxon>
        <taxon>Amygdaleae</taxon>
        <taxon>Prunus</taxon>
    </lineage>
</organism>
<dbReference type="OrthoDB" id="1674685at2759"/>
<accession>A0A6J5XDN3</accession>
<proteinExistence type="predicted"/>
<protein>
    <submittedName>
        <fullName evidence="2">Uncharacterized protein</fullName>
    </submittedName>
</protein>
<evidence type="ECO:0000313" key="2">
    <source>
        <dbReference type="EMBL" id="CAB4311031.1"/>
    </source>
</evidence>
<name>A0A6J5XDN3_PRUAR</name>
<dbReference type="EMBL" id="CAEKKB010000005">
    <property type="protein sequence ID" value="CAB4311031.1"/>
    <property type="molecule type" value="Genomic_DNA"/>
</dbReference>
<feature type="region of interest" description="Disordered" evidence="1">
    <location>
        <begin position="1"/>
        <end position="49"/>
    </location>
</feature>
<sequence length="49" mass="5275">MSLDPEGPWLERGARALDNPPGEESSLESFSRYWTHSGGRTPVGGSRGS</sequence>
<reference evidence="3" key="1">
    <citation type="journal article" date="2020" name="Genome Biol.">
        <title>Gamete binning: chromosome-level and haplotype-resolved genome assembly enabled by high-throughput single-cell sequencing of gamete genomes.</title>
        <authorList>
            <person name="Campoy J.A."/>
            <person name="Sun H."/>
            <person name="Goel M."/>
            <person name="Jiao W.-B."/>
            <person name="Folz-Donahue K."/>
            <person name="Wang N."/>
            <person name="Rubio M."/>
            <person name="Liu C."/>
            <person name="Kukat C."/>
            <person name="Ruiz D."/>
            <person name="Huettel B."/>
            <person name="Schneeberger K."/>
        </authorList>
    </citation>
    <scope>NUCLEOTIDE SEQUENCE [LARGE SCALE GENOMIC DNA]</scope>
    <source>
        <strain evidence="3">cv. Rojo Pasion</strain>
    </source>
</reference>
<keyword evidence="3" id="KW-1185">Reference proteome</keyword>
<gene>
    <name evidence="2" type="ORF">ORAREDHAP_LOCUS33052</name>
</gene>
<dbReference type="AlphaFoldDB" id="A0A6J5XDN3"/>
<evidence type="ECO:0000256" key="1">
    <source>
        <dbReference type="SAM" id="MobiDB-lite"/>
    </source>
</evidence>